<dbReference type="HOGENOM" id="CLU_3202974_0_0_10"/>
<name>S0GKN4_9BACT</name>
<sequence>MVREKWYFKILVVPKVLLYTVLHDDLTPIFTYIPTCTFVSFPWKQ</sequence>
<dbReference type="PATRIC" id="fig|1235789.3.peg.1250"/>
<accession>S0GKN4</accession>
<proteinExistence type="predicted"/>
<reference evidence="1 2" key="1">
    <citation type="submission" date="2013-04" db="EMBL/GenBank/DDBJ databases">
        <title>The Genome Sequence of Parabacteroides goldsteinii dnLKV18.</title>
        <authorList>
            <consortium name="The Broad Institute Genomics Platform"/>
            <consortium name="The Broad Institute Genome Sequencing Center for Infectious Disease"/>
            <person name="Earl A."/>
            <person name="Xavier R."/>
            <person name="Kuhn K."/>
            <person name="Stappenbeck T."/>
            <person name="Walker B."/>
            <person name="Young S."/>
            <person name="Zeng Q."/>
            <person name="Gargeya S."/>
            <person name="Fitzgerald M."/>
            <person name="Haas B."/>
            <person name="Abouelleil A."/>
            <person name="Allen A.W."/>
            <person name="Alvarado L."/>
            <person name="Arachchi H.M."/>
            <person name="Berlin A.M."/>
            <person name="Chapman S.B."/>
            <person name="Gainer-Dewar J."/>
            <person name="Goldberg J."/>
            <person name="Griggs A."/>
            <person name="Gujja S."/>
            <person name="Hansen M."/>
            <person name="Howarth C."/>
            <person name="Imamovic A."/>
            <person name="Ireland A."/>
            <person name="Larimer J."/>
            <person name="McCowan C."/>
            <person name="Murphy C."/>
            <person name="Pearson M."/>
            <person name="Poon T.W."/>
            <person name="Priest M."/>
            <person name="Roberts A."/>
            <person name="Saif S."/>
            <person name="Shea T."/>
            <person name="Sisk P."/>
            <person name="Sykes S."/>
            <person name="Wortman J."/>
            <person name="Nusbaum C."/>
            <person name="Birren B."/>
        </authorList>
    </citation>
    <scope>NUCLEOTIDE SEQUENCE [LARGE SCALE GENOMIC DNA]</scope>
    <source>
        <strain evidence="2">dnLKV18</strain>
    </source>
</reference>
<protein>
    <submittedName>
        <fullName evidence="1">Uncharacterized protein</fullName>
    </submittedName>
</protein>
<evidence type="ECO:0000313" key="1">
    <source>
        <dbReference type="EMBL" id="EOS19074.1"/>
    </source>
</evidence>
<keyword evidence="2" id="KW-1185">Reference proteome</keyword>
<organism evidence="1 2">
    <name type="scientific">Parabacteroides goldsteinii dnLKV18</name>
    <dbReference type="NCBI Taxonomy" id="1235789"/>
    <lineage>
        <taxon>Bacteria</taxon>
        <taxon>Pseudomonadati</taxon>
        <taxon>Bacteroidota</taxon>
        <taxon>Bacteroidia</taxon>
        <taxon>Bacteroidales</taxon>
        <taxon>Tannerellaceae</taxon>
        <taxon>Parabacteroides</taxon>
    </lineage>
</organism>
<gene>
    <name evidence="1" type="ORF">C803_01238</name>
</gene>
<dbReference type="AlphaFoldDB" id="S0GKN4"/>
<evidence type="ECO:0000313" key="2">
    <source>
        <dbReference type="Proteomes" id="UP000014140"/>
    </source>
</evidence>
<dbReference type="EMBL" id="ASSQ01000005">
    <property type="protein sequence ID" value="EOS19074.1"/>
    <property type="molecule type" value="Genomic_DNA"/>
</dbReference>
<comment type="caution">
    <text evidence="1">The sequence shown here is derived from an EMBL/GenBank/DDBJ whole genome shotgun (WGS) entry which is preliminary data.</text>
</comment>
<dbReference type="Proteomes" id="UP000014140">
    <property type="component" value="Unassembled WGS sequence"/>
</dbReference>